<dbReference type="EMBL" id="JABMIG020000152">
    <property type="protein sequence ID" value="KAL3788748.1"/>
    <property type="molecule type" value="Genomic_DNA"/>
</dbReference>
<evidence type="ECO:0000259" key="1">
    <source>
        <dbReference type="PROSITE" id="PS51471"/>
    </source>
</evidence>
<proteinExistence type="predicted"/>
<gene>
    <name evidence="2" type="ORF">HJC23_012304</name>
</gene>
<dbReference type="Pfam" id="PF14226">
    <property type="entry name" value="DIOX_N"/>
    <property type="match status" value="1"/>
</dbReference>
<accession>A0ABD3PLY1</accession>
<comment type="caution">
    <text evidence="2">The sequence shown here is derived from an EMBL/GenBank/DDBJ whole genome shotgun (WGS) entry which is preliminary data.</text>
</comment>
<dbReference type="Proteomes" id="UP001516023">
    <property type="component" value="Unassembled WGS sequence"/>
</dbReference>
<feature type="domain" description="Fe2OG dioxygenase" evidence="1">
    <location>
        <begin position="602"/>
        <end position="739"/>
    </location>
</feature>
<dbReference type="InterPro" id="IPR005123">
    <property type="entry name" value="Oxoglu/Fe-dep_dioxygenase_dom"/>
</dbReference>
<dbReference type="Gene3D" id="2.60.120.330">
    <property type="entry name" value="B-lactam Antibiotic, Isopenicillin N Synthase, Chain"/>
    <property type="match status" value="1"/>
</dbReference>
<protein>
    <recommendedName>
        <fullName evidence="1">Fe2OG dioxygenase domain-containing protein</fullName>
    </recommendedName>
</protein>
<reference evidence="2 3" key="1">
    <citation type="journal article" date="2020" name="G3 (Bethesda)">
        <title>Improved Reference Genome for Cyclotella cryptica CCMP332, a Model for Cell Wall Morphogenesis, Salinity Adaptation, and Lipid Production in Diatoms (Bacillariophyta).</title>
        <authorList>
            <person name="Roberts W.R."/>
            <person name="Downey K.M."/>
            <person name="Ruck E.C."/>
            <person name="Traller J.C."/>
            <person name="Alverson A.J."/>
        </authorList>
    </citation>
    <scope>NUCLEOTIDE SEQUENCE [LARGE SCALE GENOMIC DNA]</scope>
    <source>
        <strain evidence="2 3">CCMP332</strain>
    </source>
</reference>
<keyword evidence="3" id="KW-1185">Reference proteome</keyword>
<sequence length="776" mass="87793">MIWWASNCFCKLDYVGTHIGYVLFHAYLARNKRPHPSSPAKECSQLPTKFFLTIKSDPERATSEHAMKSSFPSVRRRTPRTLRRRDGLIAHAANVTSQNGEDGIIARIFDLLPHEDRRVCVDVGAWDGRHLSNTYALLVGNSTGGDEKTAKWSGVLIEADRQRFQELKALHEQLANVCICANVSCQPDSPMSLTAILNRDAPHLPENFDFLSIDVDGIDYWLLYDILGSHSDNDVENADSVHENREKSQRCYRPKVICIEFNPTMPMDLIYIQPRNDLIRHGSSLSAIVELANSSGYVLVETTTFNAFFVERIIYEKFLKQHVPDTTIEALHEITMGTSLYQLYDGTIKLWGCKRMLWHRLPMDEEKMQVLPMQDRQFPFAPSLDGSNHVLSAYQNDQTIRQRAVDMSPYCKRPTEGGDTSVLLESKRECFLKLNNTLRTDGFAFVRGTGISSKLCNDALKAAKSFLHNADESVRRSCLTKDRARRGYSPMCTENFASLIGQHGPNDLVKKFRVGPEKVRGKENQTKSLSSLHQQNSWPKEDVWREAPHFRSVIEEYYDNLRCAADSILAAICDGIIANNAELQKSMRVISEAQHDQQNTENHTSILTLLGYQPGSRHKKGSKGYLNPLVAAHTDVGMITVLLFDNGKCASLQRRKTDEATGSIEMSNDHDWMDVDLPFTNFLRDDDDPVFVVNVGDCLSELTGGYLRSTLHRVIPRTCETSKDDKDLVRTSLALFVGLEESAQLVLPSGDTLTYEEWRRQHIARALDVVKNTNDE</sequence>
<dbReference type="InterPro" id="IPR027443">
    <property type="entry name" value="IPNS-like_sf"/>
</dbReference>
<dbReference type="PANTHER" id="PTHR47990">
    <property type="entry name" value="2-OXOGLUTARATE (2OG) AND FE(II)-DEPENDENT OXYGENASE SUPERFAMILY PROTEIN-RELATED"/>
    <property type="match status" value="1"/>
</dbReference>
<dbReference type="InterPro" id="IPR026992">
    <property type="entry name" value="DIOX_N"/>
</dbReference>
<organism evidence="2 3">
    <name type="scientific">Cyclotella cryptica</name>
    <dbReference type="NCBI Taxonomy" id="29204"/>
    <lineage>
        <taxon>Eukaryota</taxon>
        <taxon>Sar</taxon>
        <taxon>Stramenopiles</taxon>
        <taxon>Ochrophyta</taxon>
        <taxon>Bacillariophyta</taxon>
        <taxon>Coscinodiscophyceae</taxon>
        <taxon>Thalassiosirophycidae</taxon>
        <taxon>Stephanodiscales</taxon>
        <taxon>Stephanodiscaceae</taxon>
        <taxon>Cyclotella</taxon>
    </lineage>
</organism>
<dbReference type="PROSITE" id="PS51471">
    <property type="entry name" value="FE2OG_OXY"/>
    <property type="match status" value="1"/>
</dbReference>
<evidence type="ECO:0000313" key="3">
    <source>
        <dbReference type="Proteomes" id="UP001516023"/>
    </source>
</evidence>
<evidence type="ECO:0000313" key="2">
    <source>
        <dbReference type="EMBL" id="KAL3788748.1"/>
    </source>
</evidence>
<dbReference type="InterPro" id="IPR044861">
    <property type="entry name" value="IPNS-like_FE2OG_OXY"/>
</dbReference>
<dbReference type="AlphaFoldDB" id="A0ABD3PLY1"/>
<name>A0ABD3PLY1_9STRA</name>
<dbReference type="InterPro" id="IPR050231">
    <property type="entry name" value="Iron_ascorbate_oxido_reductase"/>
</dbReference>
<dbReference type="Pfam" id="PF03171">
    <property type="entry name" value="2OG-FeII_Oxy"/>
    <property type="match status" value="1"/>
</dbReference>
<dbReference type="SUPFAM" id="SSF51197">
    <property type="entry name" value="Clavaminate synthase-like"/>
    <property type="match status" value="1"/>
</dbReference>